<evidence type="ECO:0000313" key="1">
    <source>
        <dbReference type="EMBL" id="KAH9482562.1"/>
    </source>
</evidence>
<sequence>MSYSSSAMSYSFIHTASSTPSFNLFIPSSASASREMHETYTEFGLVLRPSNKQRQTTSSNGSIKSSKSSVSSPSTRSKPSSLKKWFGDHISSALLAVKTPKISSTSCDAKLGNSLQLRMPTKGEQKKRHHSL</sequence>
<keyword evidence="2" id="KW-1185">Reference proteome</keyword>
<gene>
    <name evidence="1" type="ORF">JR316_0004662</name>
</gene>
<evidence type="ECO:0000313" key="2">
    <source>
        <dbReference type="Proteomes" id="UP000664032"/>
    </source>
</evidence>
<proteinExistence type="predicted"/>
<comment type="caution">
    <text evidence="1">The sequence shown here is derived from an EMBL/GenBank/DDBJ whole genome shotgun (WGS) entry which is preliminary data.</text>
</comment>
<dbReference type="EMBL" id="JAFIQS020000004">
    <property type="protein sequence ID" value="KAH9482562.1"/>
    <property type="molecule type" value="Genomic_DNA"/>
</dbReference>
<name>A0ACB8H4J0_PSICU</name>
<protein>
    <submittedName>
        <fullName evidence="1">Uncharacterized protein</fullName>
    </submittedName>
</protein>
<organism evidence="1 2">
    <name type="scientific">Psilocybe cubensis</name>
    <name type="common">Psychedelic mushroom</name>
    <name type="synonym">Stropharia cubensis</name>
    <dbReference type="NCBI Taxonomy" id="181762"/>
    <lineage>
        <taxon>Eukaryota</taxon>
        <taxon>Fungi</taxon>
        <taxon>Dikarya</taxon>
        <taxon>Basidiomycota</taxon>
        <taxon>Agaricomycotina</taxon>
        <taxon>Agaricomycetes</taxon>
        <taxon>Agaricomycetidae</taxon>
        <taxon>Agaricales</taxon>
        <taxon>Agaricineae</taxon>
        <taxon>Strophariaceae</taxon>
        <taxon>Psilocybe</taxon>
    </lineage>
</organism>
<reference evidence="1" key="1">
    <citation type="submission" date="2021-10" db="EMBL/GenBank/DDBJ databases">
        <title>Psilocybe cubensis genome.</title>
        <authorList>
            <person name="Mckernan K.J."/>
            <person name="Crawford S."/>
            <person name="Trippe A."/>
            <person name="Kane L.T."/>
            <person name="Mclaughlin S."/>
        </authorList>
    </citation>
    <scope>NUCLEOTIDE SEQUENCE</scope>
    <source>
        <strain evidence="1">MGC-MH-2018</strain>
    </source>
</reference>
<dbReference type="Proteomes" id="UP000664032">
    <property type="component" value="Unassembled WGS sequence"/>
</dbReference>
<accession>A0ACB8H4J0</accession>